<dbReference type="InterPro" id="IPR002110">
    <property type="entry name" value="Ankyrin_rpt"/>
</dbReference>
<dbReference type="PANTHER" id="PTHR10039:SF10">
    <property type="entry name" value="NACHT DOMAIN-CONTAINING PROTEIN"/>
    <property type="match status" value="1"/>
</dbReference>
<dbReference type="SUPFAM" id="SSF48403">
    <property type="entry name" value="Ankyrin repeat"/>
    <property type="match status" value="1"/>
</dbReference>
<name>W6Z9U7_COCMI</name>
<dbReference type="Pfam" id="PF22939">
    <property type="entry name" value="WHD_GPIID"/>
    <property type="match status" value="1"/>
</dbReference>
<dbReference type="Gene3D" id="1.25.40.20">
    <property type="entry name" value="Ankyrin repeat-containing domain"/>
    <property type="match status" value="1"/>
</dbReference>
<sequence>MSGALGTALLLKPEIRLAQAVSEFEADLTTEQKATFRTLKSQSHSTRPDPSDVMRLTAEMDRSISTKYSSRCFGPRFTNFLQGVQQFAALGDVVVGGSQNLIACSVWSLVRMSLLSIICLSSYIDKLSSLFMAIGRAAPRYQAMALLYPRSKKLQSHLAEYFILVVKLCHYLFKYEQKPSVWQFTSSLNDTHLKTIQSDLDKWANSIKEEVHLIEAQENSRFRAFTLETLKSGALQRIQETKMRILNFCSKYDHETAWKQTRKLGNSSFHTQNAEYQEWKTSLLPGTLMFTGKLGSGKSVLPANIVDDLNLSTGNDRPIVAYFFCKYDVSESLQAQTIIGSLVRQLLSSISDLGVLTNRCKDTQNRGGDVEELLESLFQGFTSHQKVYLVIDGLDECNLAQNEILVQAVRKIQDTLKVYVCASIREEADISLQSITRELHRIRVISLPDDNPDIETFIETELERCLIQGTMTIGDPTLILEIQDALLLGSQGMFLWVALQIRTLCGLKTDYAMREALANLPKDLSETFSRILQDSGRLDPSLQAKTLQVVLAACRPLTTSELREALSVITGDATLDPSRILHDVYSALACCGCLLDVDEEELTVRVVHHSVKQFTLKDAKRTMANIVVTYLNYGVFGTELSRTKVLPIMAQSAPSKILQATMDSSSSTRRLAIRFLKSRRQPTFDMSKMITESLNASRSEDNSSFRFYEYANDYWLEHLSHVSGHDSAIFRLSSKLIHSRESALSISNADQWAFTVHACNYKNDKILRLLLQLGKITDVHARDNKESTTLIQAASREYRDIVGTLLYLGAHPDIRNIIGRTALMRAAELGLRDTVEMLLDIGKADF</sequence>
<accession>W6Z9U7</accession>
<dbReference type="GeneID" id="19122827"/>
<dbReference type="RefSeq" id="XP_007686706.1">
    <property type="nucleotide sequence ID" value="XM_007688516.1"/>
</dbReference>
<evidence type="ECO:0000259" key="2">
    <source>
        <dbReference type="Pfam" id="PF22939"/>
    </source>
</evidence>
<evidence type="ECO:0000313" key="5">
    <source>
        <dbReference type="Proteomes" id="UP000054032"/>
    </source>
</evidence>
<dbReference type="EMBL" id="KI963961">
    <property type="protein sequence ID" value="EUC46760.1"/>
    <property type="molecule type" value="Genomic_DNA"/>
</dbReference>
<dbReference type="InterPro" id="IPR036770">
    <property type="entry name" value="Ankyrin_rpt-contain_sf"/>
</dbReference>
<feature type="domain" description="GPI inositol-deacylase winged helix" evidence="2">
    <location>
        <begin position="546"/>
        <end position="620"/>
    </location>
</feature>
<dbReference type="InterPro" id="IPR056884">
    <property type="entry name" value="NPHP3-like_N"/>
</dbReference>
<dbReference type="InterPro" id="IPR054471">
    <property type="entry name" value="GPIID_WHD"/>
</dbReference>
<evidence type="ECO:0000259" key="3">
    <source>
        <dbReference type="Pfam" id="PF24883"/>
    </source>
</evidence>
<reference evidence="4 5" key="1">
    <citation type="journal article" date="2013" name="PLoS Genet.">
        <title>Comparative genome structure, secondary metabolite, and effector coding capacity across Cochliobolus pathogens.</title>
        <authorList>
            <person name="Condon B.J."/>
            <person name="Leng Y."/>
            <person name="Wu D."/>
            <person name="Bushley K.E."/>
            <person name="Ohm R.A."/>
            <person name="Otillar R."/>
            <person name="Martin J."/>
            <person name="Schackwitz W."/>
            <person name="Grimwood J."/>
            <person name="MohdZainudin N."/>
            <person name="Xue C."/>
            <person name="Wang R."/>
            <person name="Manning V.A."/>
            <person name="Dhillon B."/>
            <person name="Tu Z.J."/>
            <person name="Steffenson B.J."/>
            <person name="Salamov A."/>
            <person name="Sun H."/>
            <person name="Lowry S."/>
            <person name="LaButti K."/>
            <person name="Han J."/>
            <person name="Copeland A."/>
            <person name="Lindquist E."/>
            <person name="Barry K."/>
            <person name="Schmutz J."/>
            <person name="Baker S.E."/>
            <person name="Ciuffetti L.M."/>
            <person name="Grigoriev I.V."/>
            <person name="Zhong S."/>
            <person name="Turgeon B.G."/>
        </authorList>
    </citation>
    <scope>NUCLEOTIDE SEQUENCE [LARGE SCALE GENOMIC DNA]</scope>
    <source>
        <strain evidence="4 5">ATCC 44560</strain>
    </source>
</reference>
<keyword evidence="1" id="KW-0677">Repeat</keyword>
<dbReference type="eggNOG" id="ENOG502SJFX">
    <property type="taxonomic scope" value="Eukaryota"/>
</dbReference>
<dbReference type="HOGENOM" id="CLU_000288_34_3_1"/>
<evidence type="ECO:0000256" key="1">
    <source>
        <dbReference type="ARBA" id="ARBA00022737"/>
    </source>
</evidence>
<dbReference type="Proteomes" id="UP000054032">
    <property type="component" value="Unassembled WGS sequence"/>
</dbReference>
<dbReference type="KEGG" id="bor:COCMIDRAFT_35627"/>
<dbReference type="OrthoDB" id="7464126at2759"/>
<dbReference type="Gene3D" id="3.40.50.300">
    <property type="entry name" value="P-loop containing nucleotide triphosphate hydrolases"/>
    <property type="match status" value="1"/>
</dbReference>
<protein>
    <submittedName>
        <fullName evidence="4">Uncharacterized protein</fullName>
    </submittedName>
</protein>
<dbReference type="Pfam" id="PF12796">
    <property type="entry name" value="Ank_2"/>
    <property type="match status" value="1"/>
</dbReference>
<proteinExistence type="predicted"/>
<dbReference type="Pfam" id="PF24883">
    <property type="entry name" value="NPHP3_N"/>
    <property type="match status" value="1"/>
</dbReference>
<dbReference type="AlphaFoldDB" id="W6Z9U7"/>
<dbReference type="InterPro" id="IPR027417">
    <property type="entry name" value="P-loop_NTPase"/>
</dbReference>
<dbReference type="PANTHER" id="PTHR10039">
    <property type="entry name" value="AMELOGENIN"/>
    <property type="match status" value="1"/>
</dbReference>
<organism evidence="4 5">
    <name type="scientific">Bipolaris oryzae ATCC 44560</name>
    <dbReference type="NCBI Taxonomy" id="930090"/>
    <lineage>
        <taxon>Eukaryota</taxon>
        <taxon>Fungi</taxon>
        <taxon>Dikarya</taxon>
        <taxon>Ascomycota</taxon>
        <taxon>Pezizomycotina</taxon>
        <taxon>Dothideomycetes</taxon>
        <taxon>Pleosporomycetidae</taxon>
        <taxon>Pleosporales</taxon>
        <taxon>Pleosporineae</taxon>
        <taxon>Pleosporaceae</taxon>
        <taxon>Bipolaris</taxon>
    </lineage>
</organism>
<dbReference type="SUPFAM" id="SSF52540">
    <property type="entry name" value="P-loop containing nucleoside triphosphate hydrolases"/>
    <property type="match status" value="1"/>
</dbReference>
<feature type="domain" description="Nephrocystin 3-like N-terminal" evidence="3">
    <location>
        <begin position="271"/>
        <end position="417"/>
    </location>
</feature>
<evidence type="ECO:0000313" key="4">
    <source>
        <dbReference type="EMBL" id="EUC46760.1"/>
    </source>
</evidence>
<keyword evidence="5" id="KW-1185">Reference proteome</keyword>
<gene>
    <name evidence="4" type="ORF">COCMIDRAFT_35627</name>
</gene>